<name>J9GXS3_9ZZZZ</name>
<reference evidence="7" key="1">
    <citation type="journal article" date="2012" name="PLoS ONE">
        <title>Gene sets for utilization of primary and secondary nutrition supplies in the distal gut of endangered iberian lynx.</title>
        <authorList>
            <person name="Alcaide M."/>
            <person name="Messina E."/>
            <person name="Richter M."/>
            <person name="Bargiela R."/>
            <person name="Peplies J."/>
            <person name="Huws S.A."/>
            <person name="Newbold C.J."/>
            <person name="Golyshin P.N."/>
            <person name="Simon M.A."/>
            <person name="Lopez G."/>
            <person name="Yakimov M.M."/>
            <person name="Ferrer M."/>
        </authorList>
    </citation>
    <scope>NUCLEOTIDE SEQUENCE</scope>
</reference>
<dbReference type="AlphaFoldDB" id="J9GXS3"/>
<evidence type="ECO:0000256" key="2">
    <source>
        <dbReference type="ARBA" id="ARBA00022692"/>
    </source>
</evidence>
<evidence type="ECO:0000256" key="5">
    <source>
        <dbReference type="SAM" id="MobiDB-lite"/>
    </source>
</evidence>
<evidence type="ECO:0000313" key="7">
    <source>
        <dbReference type="EMBL" id="EJX05535.1"/>
    </source>
</evidence>
<dbReference type="InterPro" id="IPR037682">
    <property type="entry name" value="TonB_C"/>
</dbReference>
<evidence type="ECO:0000256" key="3">
    <source>
        <dbReference type="ARBA" id="ARBA00022989"/>
    </source>
</evidence>
<evidence type="ECO:0000259" key="6">
    <source>
        <dbReference type="Pfam" id="PF03544"/>
    </source>
</evidence>
<feature type="compositionally biased region" description="Basic and acidic residues" evidence="5">
    <location>
        <begin position="106"/>
        <end position="135"/>
    </location>
</feature>
<protein>
    <submittedName>
        <fullName evidence="7">Secreted protein containing TonB</fullName>
    </submittedName>
</protein>
<dbReference type="Gene3D" id="3.30.1150.10">
    <property type="match status" value="1"/>
</dbReference>
<dbReference type="GO" id="GO:0055085">
    <property type="term" value="P:transmembrane transport"/>
    <property type="evidence" value="ECO:0007669"/>
    <property type="project" value="InterPro"/>
</dbReference>
<evidence type="ECO:0000256" key="1">
    <source>
        <dbReference type="ARBA" id="ARBA00004167"/>
    </source>
</evidence>
<feature type="compositionally biased region" description="Basic and acidic residues" evidence="5">
    <location>
        <begin position="157"/>
        <end position="181"/>
    </location>
</feature>
<gene>
    <name evidence="7" type="ORF">EVA_06353</name>
</gene>
<proteinExistence type="predicted"/>
<feature type="compositionally biased region" description="Low complexity" evidence="5">
    <location>
        <begin position="138"/>
        <end position="156"/>
    </location>
</feature>
<dbReference type="SUPFAM" id="SSF74653">
    <property type="entry name" value="TolA/TonB C-terminal domain"/>
    <property type="match status" value="1"/>
</dbReference>
<feature type="region of interest" description="Disordered" evidence="5">
    <location>
        <begin position="198"/>
        <end position="228"/>
    </location>
</feature>
<evidence type="ECO:0000256" key="4">
    <source>
        <dbReference type="ARBA" id="ARBA00023136"/>
    </source>
</evidence>
<dbReference type="EMBL" id="AMCI01001439">
    <property type="protein sequence ID" value="EJX05535.1"/>
    <property type="molecule type" value="Genomic_DNA"/>
</dbReference>
<dbReference type="Pfam" id="PF03544">
    <property type="entry name" value="TonB_C"/>
    <property type="match status" value="1"/>
</dbReference>
<feature type="region of interest" description="Disordered" evidence="5">
    <location>
        <begin position="79"/>
        <end position="181"/>
    </location>
</feature>
<keyword evidence="2" id="KW-0812">Transmembrane</keyword>
<keyword evidence="4" id="KW-0472">Membrane</keyword>
<dbReference type="InterPro" id="IPR006260">
    <property type="entry name" value="TonB/TolA_C"/>
</dbReference>
<accession>J9GXS3</accession>
<dbReference type="NCBIfam" id="TIGR01352">
    <property type="entry name" value="tonB_Cterm"/>
    <property type="match status" value="1"/>
</dbReference>
<comment type="subcellular location">
    <subcellularLocation>
        <location evidence="1">Membrane</location>
        <topology evidence="1">Single-pass membrane protein</topology>
    </subcellularLocation>
</comment>
<comment type="caution">
    <text evidence="7">The sequence shown here is derived from an EMBL/GenBank/DDBJ whole genome shotgun (WGS) entry which is preliminary data.</text>
</comment>
<feature type="domain" description="TonB C-terminal" evidence="6">
    <location>
        <begin position="260"/>
        <end position="322"/>
    </location>
</feature>
<sequence length="324" mass="34465">MKKNKITGWVGTLVLHALLLLLLWVLVISQPQQQEEGGVPVMLGDVELSQGNADPMTLTEVDVLGGPEASIPEMVELEEVEPEPVPSVEQPLMTQDEEPTVTVPKQEPKVEDKKTVKQPKPVEKPKKQPKKEVKKTPQKTTQPKKSTSPKKPQPEVVKPKEPTEAEKRAEAERRAAAERAAAEKAAAEAAAKRIAGAFGKGTQMGNRGTGQTGSGLQGSPTGNAATGSSAGVGGYGTFDLNGRSLGGSGLPKPVYNVQDEGRVVVTITVNPAGSVIQTSINKRTNTSNPALQKAALDAARKARFNRIDGVNNQAGTITYYFKLK</sequence>
<organism evidence="7">
    <name type="scientific">gut metagenome</name>
    <dbReference type="NCBI Taxonomy" id="749906"/>
    <lineage>
        <taxon>unclassified sequences</taxon>
        <taxon>metagenomes</taxon>
        <taxon>organismal metagenomes</taxon>
    </lineage>
</organism>
<feature type="compositionally biased region" description="Gly residues" evidence="5">
    <location>
        <begin position="207"/>
        <end position="216"/>
    </location>
</feature>
<dbReference type="GO" id="GO:0016020">
    <property type="term" value="C:membrane"/>
    <property type="evidence" value="ECO:0007669"/>
    <property type="project" value="UniProtKB-SubCell"/>
</dbReference>
<keyword evidence="3" id="KW-1133">Transmembrane helix</keyword>